<dbReference type="NCBIfam" id="TIGR00915">
    <property type="entry name" value="2A0602"/>
    <property type="match status" value="1"/>
</dbReference>
<dbReference type="SUPFAM" id="SSF82693">
    <property type="entry name" value="Multidrug efflux transporter AcrB pore domain, PN1, PN2, PC1 and PC2 subdomains"/>
    <property type="match status" value="4"/>
</dbReference>
<feature type="transmembrane region" description="Helical" evidence="9">
    <location>
        <begin position="342"/>
        <end position="361"/>
    </location>
</feature>
<feature type="transmembrane region" description="Helical" evidence="9">
    <location>
        <begin position="12"/>
        <end position="31"/>
    </location>
</feature>
<organism evidence="10 11">
    <name type="scientific">Cloacibacillus evryensis</name>
    <dbReference type="NCBI Taxonomy" id="508460"/>
    <lineage>
        <taxon>Bacteria</taxon>
        <taxon>Thermotogati</taxon>
        <taxon>Synergistota</taxon>
        <taxon>Synergistia</taxon>
        <taxon>Synergistales</taxon>
        <taxon>Synergistaceae</taxon>
        <taxon>Cloacibacillus</taxon>
    </lineage>
</organism>
<dbReference type="FunFam" id="1.20.1640.10:FF:000001">
    <property type="entry name" value="Efflux pump membrane transporter"/>
    <property type="match status" value="1"/>
</dbReference>
<dbReference type="InterPro" id="IPR004764">
    <property type="entry name" value="MdtF-like"/>
</dbReference>
<evidence type="ECO:0000256" key="5">
    <source>
        <dbReference type="ARBA" id="ARBA00022519"/>
    </source>
</evidence>
<evidence type="ECO:0000256" key="8">
    <source>
        <dbReference type="ARBA" id="ARBA00023136"/>
    </source>
</evidence>
<dbReference type="GO" id="GO:0042910">
    <property type="term" value="F:xenobiotic transmembrane transporter activity"/>
    <property type="evidence" value="ECO:0007669"/>
    <property type="project" value="TreeGrafter"/>
</dbReference>
<name>A0AAW5K3Q0_9BACT</name>
<evidence type="ECO:0000256" key="6">
    <source>
        <dbReference type="ARBA" id="ARBA00022692"/>
    </source>
</evidence>
<dbReference type="GO" id="GO:0005886">
    <property type="term" value="C:plasma membrane"/>
    <property type="evidence" value="ECO:0007669"/>
    <property type="project" value="UniProtKB-SubCell"/>
</dbReference>
<feature type="transmembrane region" description="Helical" evidence="9">
    <location>
        <begin position="368"/>
        <end position="389"/>
    </location>
</feature>
<comment type="similarity">
    <text evidence="2">Belongs to the resistance-nodulation-cell division (RND) (TC 2.A.6) family.</text>
</comment>
<evidence type="ECO:0000256" key="4">
    <source>
        <dbReference type="ARBA" id="ARBA00022475"/>
    </source>
</evidence>
<dbReference type="EMBL" id="JANFYT010000014">
    <property type="protein sequence ID" value="MCQ4814366.1"/>
    <property type="molecule type" value="Genomic_DNA"/>
</dbReference>
<dbReference type="Gene3D" id="1.20.1640.10">
    <property type="entry name" value="Multidrug efflux transporter AcrB transmembrane domain"/>
    <property type="match status" value="2"/>
</dbReference>
<dbReference type="Pfam" id="PF00873">
    <property type="entry name" value="ACR_tran"/>
    <property type="match status" value="1"/>
</dbReference>
<comment type="caution">
    <text evidence="10">The sequence shown here is derived from an EMBL/GenBank/DDBJ whole genome shotgun (WGS) entry which is preliminary data.</text>
</comment>
<keyword evidence="11" id="KW-1185">Reference proteome</keyword>
<dbReference type="GO" id="GO:0009636">
    <property type="term" value="P:response to toxic substance"/>
    <property type="evidence" value="ECO:0007669"/>
    <property type="project" value="UniProtKB-ARBA"/>
</dbReference>
<comment type="subcellular location">
    <subcellularLocation>
        <location evidence="1">Cell inner membrane</location>
        <topology evidence="1">Multi-pass membrane protein</topology>
    </subcellularLocation>
</comment>
<feature type="transmembrane region" description="Helical" evidence="9">
    <location>
        <begin position="395"/>
        <end position="418"/>
    </location>
</feature>
<feature type="transmembrane region" description="Helical" evidence="9">
    <location>
        <begin position="967"/>
        <end position="986"/>
    </location>
</feature>
<dbReference type="InterPro" id="IPR027463">
    <property type="entry name" value="AcrB_DN_DC_subdom"/>
</dbReference>
<evidence type="ECO:0000313" key="11">
    <source>
        <dbReference type="Proteomes" id="UP001205919"/>
    </source>
</evidence>
<dbReference type="NCBIfam" id="NF000282">
    <property type="entry name" value="RND_permease_1"/>
    <property type="match status" value="1"/>
</dbReference>
<evidence type="ECO:0000256" key="9">
    <source>
        <dbReference type="SAM" id="Phobius"/>
    </source>
</evidence>
<feature type="transmembrane region" description="Helical" evidence="9">
    <location>
        <begin position="893"/>
        <end position="915"/>
    </location>
</feature>
<evidence type="ECO:0000256" key="3">
    <source>
        <dbReference type="ARBA" id="ARBA00022448"/>
    </source>
</evidence>
<dbReference type="FunFam" id="3.30.70.1430:FF:000001">
    <property type="entry name" value="Efflux pump membrane transporter"/>
    <property type="match status" value="1"/>
</dbReference>
<accession>A0AAW5K3Q0</accession>
<dbReference type="AlphaFoldDB" id="A0AAW5K3Q0"/>
<evidence type="ECO:0000256" key="2">
    <source>
        <dbReference type="ARBA" id="ARBA00010942"/>
    </source>
</evidence>
<keyword evidence="5" id="KW-0997">Cell inner membrane</keyword>
<sequence>MFSIMFIKRPILATVCSIIIVIAGIVSIYTLPIAQFPELVPPQVTVSAQYPGATPEVIAQVVAAPLETQINGVDDMIYMNSVSNGQGNMTLTVTFELGTDSDQATINVNNRVQMATPSIPAEVRQYGIIVQKSSPNILLIFSLFSPQGIYDTTYISNYALLNVVDGLKRIPGVSDVNIFTNQDYAMRIWLRPDKMSQLGIAPADVAAAVKDQNSQYALGRFGDAPTKADLQKTYIMTTTGRLTTEEEFENIIIKSLPGGETVYLKDIARVQLGAKSYSFSGTQNGTPAVPVGVTLAPGANAIQVCDEVKAQLAEAQKKFPSGLVYDIPYDTTTFVRVSIEEVIVTLIEALVLVFLVVLLFLQDFRATIIPCLAVPVSIIGTFAGLKAFGFSINTLTLFGIVLAIGLVVDDAIVVIENVDRHMEDGLSPFDATCKAMEEVTAPVIAIVLVLTSVFVPIAFLGGLTGELYKQFAVTIATSVIISGFVALSLTPALCAMILKPSEHKPKFVLFRWFNTFFEKVTHGFSSSVRVMLKHGIVVFVVFLLFVGATAQMALTLPTSLVPDEDQGIIMESMSLPDGSSLNQTEDLAKRVSEITTSVPQVDTALIFSGYNIMNSSNQSNYGAGFVKLKDWDQRKGPGEDSFSVANKVMGKAWGIPDGQVFAFNPPAIIGMSTTGGVEGYLQSRITTDADEIEAVVQKFIEEADKRPEIASVTTTFSTKVPQYYVHIDRVKVKSLGVSLSDVFGAMGSIYSNYYVNDFDKMGRTFQVLISAESSYRDRPDGIKYTYIRSENGDMIPLESLVELRPTTGPDTMERFNVFPSAKLTGQPAAGYTSGQVIKALEEVASTLPDGYTLAWTGTAYQEKQTGAATMIAFVLGIIMVFLILAAQYERWSLPFAVVLSVPFALFGAFVATMMRGLSDDLYFQVALVTLIGLSAKNAILIVEFALEEHQKGVPLMQAAVNASHLRFRPIIMTSLAFILGVLPLAVSTGAGAASRHSIGTGIIGGMTASTVIGIFFVPCFFTMVMRLSSRKKDSASETPAPTTEGEAK</sequence>
<keyword evidence="6 9" id="KW-0812">Transmembrane</keyword>
<dbReference type="PRINTS" id="PR00702">
    <property type="entry name" value="ACRIFLAVINRP"/>
</dbReference>
<evidence type="ECO:0000256" key="7">
    <source>
        <dbReference type="ARBA" id="ARBA00022989"/>
    </source>
</evidence>
<keyword evidence="3" id="KW-0813">Transport</keyword>
<keyword evidence="8 9" id="KW-0472">Membrane</keyword>
<dbReference type="SUPFAM" id="SSF82866">
    <property type="entry name" value="Multidrug efflux transporter AcrB transmembrane domain"/>
    <property type="match status" value="2"/>
</dbReference>
<dbReference type="Gene3D" id="3.30.70.1320">
    <property type="entry name" value="Multidrug efflux transporter AcrB pore domain like"/>
    <property type="match status" value="1"/>
</dbReference>
<dbReference type="Gene3D" id="3.30.2090.10">
    <property type="entry name" value="Multidrug efflux transporter AcrB TolC docking domain, DN and DC subdomains"/>
    <property type="match status" value="2"/>
</dbReference>
<reference evidence="10 11" key="1">
    <citation type="submission" date="2022-06" db="EMBL/GenBank/DDBJ databases">
        <title>Isolation of gut microbiota from human fecal samples.</title>
        <authorList>
            <person name="Pamer E.G."/>
            <person name="Barat B."/>
            <person name="Waligurski E."/>
            <person name="Medina S."/>
            <person name="Paddock L."/>
            <person name="Mostad J."/>
        </authorList>
    </citation>
    <scope>NUCLEOTIDE SEQUENCE [LARGE SCALE GENOMIC DNA]</scope>
    <source>
        <strain evidence="10 11">DFI.9.90</strain>
    </source>
</reference>
<feature type="transmembrane region" description="Helical" evidence="9">
    <location>
        <begin position="535"/>
        <end position="554"/>
    </location>
</feature>
<dbReference type="PANTHER" id="PTHR32063:SF11">
    <property type="entry name" value="CATION OR DRUG EFFLUX SYSTEM PROTEIN"/>
    <property type="match status" value="1"/>
</dbReference>
<dbReference type="RefSeq" id="WP_008711814.1">
    <property type="nucleotide sequence ID" value="NZ_CAJLEK010000080.1"/>
</dbReference>
<protein>
    <submittedName>
        <fullName evidence="10">Multidrug efflux RND transporter permease subunit</fullName>
    </submittedName>
</protein>
<gene>
    <name evidence="10" type="ORF">NE630_07985</name>
</gene>
<dbReference type="Gene3D" id="3.30.70.1430">
    <property type="entry name" value="Multidrug efflux transporter AcrB pore domain"/>
    <property type="match status" value="2"/>
</dbReference>
<proteinExistence type="inferred from homology"/>
<dbReference type="InterPro" id="IPR001036">
    <property type="entry name" value="Acrflvin-R"/>
</dbReference>
<dbReference type="Gene3D" id="3.30.70.1440">
    <property type="entry name" value="Multidrug efflux transporter AcrB pore domain"/>
    <property type="match status" value="1"/>
</dbReference>
<dbReference type="PANTHER" id="PTHR32063">
    <property type="match status" value="1"/>
</dbReference>
<dbReference type="GO" id="GO:0015562">
    <property type="term" value="F:efflux transmembrane transporter activity"/>
    <property type="evidence" value="ECO:0007669"/>
    <property type="project" value="InterPro"/>
</dbReference>
<feature type="transmembrane region" description="Helical" evidence="9">
    <location>
        <begin position="439"/>
        <end position="459"/>
    </location>
</feature>
<evidence type="ECO:0000313" key="10">
    <source>
        <dbReference type="EMBL" id="MCQ4814366.1"/>
    </source>
</evidence>
<evidence type="ECO:0000256" key="1">
    <source>
        <dbReference type="ARBA" id="ARBA00004429"/>
    </source>
</evidence>
<feature type="transmembrane region" description="Helical" evidence="9">
    <location>
        <begin position="471"/>
        <end position="498"/>
    </location>
</feature>
<dbReference type="SUPFAM" id="SSF82714">
    <property type="entry name" value="Multidrug efflux transporter AcrB TolC docking domain, DN and DC subdomains"/>
    <property type="match status" value="2"/>
</dbReference>
<keyword evidence="4" id="KW-1003">Cell membrane</keyword>
<keyword evidence="7 9" id="KW-1133">Transmembrane helix</keyword>
<feature type="transmembrane region" description="Helical" evidence="9">
    <location>
        <begin position="866"/>
        <end position="886"/>
    </location>
</feature>
<dbReference type="Proteomes" id="UP001205919">
    <property type="component" value="Unassembled WGS sequence"/>
</dbReference>
<feature type="transmembrane region" description="Helical" evidence="9">
    <location>
        <begin position="921"/>
        <end position="946"/>
    </location>
</feature>
<feature type="transmembrane region" description="Helical" evidence="9">
    <location>
        <begin position="998"/>
        <end position="1024"/>
    </location>
</feature>